<feature type="compositionally biased region" description="Low complexity" evidence="5">
    <location>
        <begin position="28"/>
        <end position="41"/>
    </location>
</feature>
<dbReference type="Gene3D" id="3.40.50.150">
    <property type="entry name" value="Vaccinia Virus protein VP39"/>
    <property type="match status" value="1"/>
</dbReference>
<dbReference type="GeneID" id="116188944"/>
<dbReference type="Proteomes" id="UP000515151">
    <property type="component" value="Chromosome 8"/>
</dbReference>
<organism evidence="7 8">
    <name type="scientific">Punica granatum</name>
    <name type="common">Pomegranate</name>
    <dbReference type="NCBI Taxonomy" id="22663"/>
    <lineage>
        <taxon>Eukaryota</taxon>
        <taxon>Viridiplantae</taxon>
        <taxon>Streptophyta</taxon>
        <taxon>Embryophyta</taxon>
        <taxon>Tracheophyta</taxon>
        <taxon>Spermatophyta</taxon>
        <taxon>Magnoliopsida</taxon>
        <taxon>eudicotyledons</taxon>
        <taxon>Gunneridae</taxon>
        <taxon>Pentapetalae</taxon>
        <taxon>rosids</taxon>
        <taxon>malvids</taxon>
        <taxon>Myrtales</taxon>
        <taxon>Lythraceae</taxon>
        <taxon>Punica</taxon>
    </lineage>
</organism>
<evidence type="ECO:0000256" key="2">
    <source>
        <dbReference type="ARBA" id="ARBA00022679"/>
    </source>
</evidence>
<dbReference type="Gene3D" id="1.10.1200.270">
    <property type="entry name" value="Methyltransferase, alpha-helical capping domain"/>
    <property type="match status" value="1"/>
</dbReference>
<feature type="compositionally biased region" description="Low complexity" evidence="5">
    <location>
        <begin position="48"/>
        <end position="58"/>
    </location>
</feature>
<reference evidence="8" key="2">
    <citation type="submission" date="2025-08" db="UniProtKB">
        <authorList>
            <consortium name="RefSeq"/>
        </authorList>
    </citation>
    <scope>IDENTIFICATION</scope>
    <source>
        <tissue evidence="8">Leaf</tissue>
    </source>
</reference>
<dbReference type="Pfam" id="PF03492">
    <property type="entry name" value="Methyltransf_7"/>
    <property type="match status" value="1"/>
</dbReference>
<keyword evidence="6" id="KW-0732">Signal</keyword>
<dbReference type="GO" id="GO:0008168">
    <property type="term" value="F:methyltransferase activity"/>
    <property type="evidence" value="ECO:0007669"/>
    <property type="project" value="UniProtKB-KW"/>
</dbReference>
<feature type="chain" id="PRO_5028170649" evidence="6">
    <location>
        <begin position="23"/>
        <end position="428"/>
    </location>
</feature>
<proteinExistence type="predicted"/>
<evidence type="ECO:0000256" key="4">
    <source>
        <dbReference type="ARBA" id="ARBA00022842"/>
    </source>
</evidence>
<keyword evidence="3" id="KW-0479">Metal-binding</keyword>
<accession>A0A6P8BXB7</accession>
<dbReference type="GO" id="GO:0046872">
    <property type="term" value="F:metal ion binding"/>
    <property type="evidence" value="ECO:0007669"/>
    <property type="project" value="UniProtKB-KW"/>
</dbReference>
<keyword evidence="4" id="KW-0460">Magnesium</keyword>
<feature type="signal peptide" evidence="6">
    <location>
        <begin position="1"/>
        <end position="22"/>
    </location>
</feature>
<evidence type="ECO:0000256" key="5">
    <source>
        <dbReference type="SAM" id="MobiDB-lite"/>
    </source>
</evidence>
<sequence>MDKKFFLLDFIWFDLIFSLTRVKEKNNSPSSASSSSSSPPSHEFMPPKSLMSMSLDKSSSGDRESMEVKEVLHMSRGDGENSYAKASIYTQKVALVTKRMIASAVNSLLEEPFFPCELLNVVDLGCSSGPSTSTFISTVIETIESNCRGLGSTLPEVQFYLNDLPGNDFNTLFKNLSEFRRNFEGLSFFLMGAPGSFHERIFPQASLHLAHSSYSAQWLSQFPQLMTEGGSPLNKGKIYISKTSPPKVMEAYLAQFQEDCTNFLSCRSKEMVIGARLVLVLHVRNSADPASDESCYPWESLAEAISSLVSEGLVEEEKLDTLNMPYYTASQEELQQIVQQEGSFTMEHIETFALDIGGPSSGGEDPWISGKKHAKNVRSYTESILQHYLGEEVMDKLYDEKLAYLIGEYLVKEQIKGTNLVVILRKHS</sequence>
<reference evidence="7" key="1">
    <citation type="journal article" date="2020" name="Plant Biotechnol. J.">
        <title>The pomegranate (Punica granatum L.) draft genome dissects genetic divergence between soft- and hard-seeded cultivars.</title>
        <authorList>
            <person name="Luo X."/>
            <person name="Li H."/>
            <person name="Wu Z."/>
            <person name="Yao W."/>
            <person name="Zhao P."/>
            <person name="Cao D."/>
            <person name="Yu H."/>
            <person name="Li K."/>
            <person name="Poudel K."/>
            <person name="Zhao D."/>
            <person name="Zhang F."/>
            <person name="Xia X."/>
            <person name="Chen L."/>
            <person name="Wang Q."/>
            <person name="Jing D."/>
            <person name="Cao S."/>
        </authorList>
    </citation>
    <scope>NUCLEOTIDE SEQUENCE [LARGE SCALE GENOMIC DNA]</scope>
    <source>
        <strain evidence="7">cv. Tunisia</strain>
    </source>
</reference>
<dbReference type="RefSeq" id="XP_031374256.1">
    <property type="nucleotide sequence ID" value="XM_031518396.1"/>
</dbReference>
<dbReference type="PANTHER" id="PTHR31009">
    <property type="entry name" value="S-ADENOSYL-L-METHIONINE:CARBOXYL METHYLTRANSFERASE FAMILY PROTEIN"/>
    <property type="match status" value="1"/>
</dbReference>
<keyword evidence="1" id="KW-0489">Methyltransferase</keyword>
<protein>
    <submittedName>
        <fullName evidence="8">Probable caffeine synthase 2 isoform X1</fullName>
    </submittedName>
</protein>
<dbReference type="AlphaFoldDB" id="A0A6P8BXB7"/>
<keyword evidence="7" id="KW-1185">Reference proteome</keyword>
<feature type="region of interest" description="Disordered" evidence="5">
    <location>
        <begin position="25"/>
        <end position="67"/>
    </location>
</feature>
<dbReference type="InterPro" id="IPR029063">
    <property type="entry name" value="SAM-dependent_MTases_sf"/>
</dbReference>
<dbReference type="SUPFAM" id="SSF53335">
    <property type="entry name" value="S-adenosyl-L-methionine-dependent methyltransferases"/>
    <property type="match status" value="1"/>
</dbReference>
<dbReference type="GO" id="GO:0032259">
    <property type="term" value="P:methylation"/>
    <property type="evidence" value="ECO:0007669"/>
    <property type="project" value="UniProtKB-KW"/>
</dbReference>
<dbReference type="OrthoDB" id="1523883at2759"/>
<keyword evidence="2" id="KW-0808">Transferase</keyword>
<evidence type="ECO:0000313" key="8">
    <source>
        <dbReference type="RefSeq" id="XP_031374256.1"/>
    </source>
</evidence>
<dbReference type="InterPro" id="IPR005299">
    <property type="entry name" value="MeTrfase_7"/>
</dbReference>
<evidence type="ECO:0000256" key="1">
    <source>
        <dbReference type="ARBA" id="ARBA00022603"/>
    </source>
</evidence>
<gene>
    <name evidence="8" type="primary">LOC116188944</name>
</gene>
<evidence type="ECO:0000313" key="7">
    <source>
        <dbReference type="Proteomes" id="UP000515151"/>
    </source>
</evidence>
<evidence type="ECO:0000256" key="6">
    <source>
        <dbReference type="SAM" id="SignalP"/>
    </source>
</evidence>
<evidence type="ECO:0000256" key="3">
    <source>
        <dbReference type="ARBA" id="ARBA00022723"/>
    </source>
</evidence>
<dbReference type="InterPro" id="IPR042086">
    <property type="entry name" value="MeTrfase_capping"/>
</dbReference>
<name>A0A6P8BXB7_PUNGR</name>